<dbReference type="PANTHER" id="PTHR10948">
    <property type="entry name" value="TRANSPOSASE"/>
    <property type="match status" value="1"/>
</dbReference>
<dbReference type="InterPro" id="IPR012337">
    <property type="entry name" value="RNaseH-like_sf"/>
</dbReference>
<dbReference type="Gene3D" id="1.10.10.60">
    <property type="entry name" value="Homeodomain-like"/>
    <property type="match status" value="1"/>
</dbReference>
<dbReference type="GO" id="GO:0015074">
    <property type="term" value="P:DNA integration"/>
    <property type="evidence" value="ECO:0007669"/>
    <property type="project" value="InterPro"/>
</dbReference>
<dbReference type="InterPro" id="IPR036397">
    <property type="entry name" value="RNaseH_sf"/>
</dbReference>
<dbReference type="GO" id="GO:0032196">
    <property type="term" value="P:transposition"/>
    <property type="evidence" value="ECO:0007669"/>
    <property type="project" value="TreeGrafter"/>
</dbReference>
<dbReference type="NCBIfam" id="NF033563">
    <property type="entry name" value="transpos_IS30"/>
    <property type="match status" value="1"/>
</dbReference>
<accession>A0A5J4SD95</accession>
<dbReference type="Gene3D" id="3.30.420.10">
    <property type="entry name" value="Ribonuclease H-like superfamily/Ribonuclease H"/>
    <property type="match status" value="1"/>
</dbReference>
<dbReference type="GO" id="GO:0005829">
    <property type="term" value="C:cytosol"/>
    <property type="evidence" value="ECO:0007669"/>
    <property type="project" value="TreeGrafter"/>
</dbReference>
<comment type="caution">
    <text evidence="2">The sequence shown here is derived from an EMBL/GenBank/DDBJ whole genome shotgun (WGS) entry which is preliminary data.</text>
</comment>
<sequence length="309" mass="36019">MKNKQLISAQRYQIQSLLQVGTPKKKISELINTSVSTLYREIVRNRGKRGYTAVYAQEECDLRKERYKGKRKLTPAMEREIKKHLITDQWSPQQICGQAKLQGVSMVSHERIYELIRKDKADGGTLWKHTRHKLKHRKRPLSGKQIRIKNKISIELRPAVVDKKERCGDWEIDTIIGKEGKGAILTLTERKTGFLLMEKLVSGKQAIPLSKVAVRLLYPYKENVHTITSDNGTEFAEHEFIAKKLKADFYFAHPYSSWERGVNEYTNGLIRQYILKGTDLEVYTDDFIKLVQNKINRRRERKTLLSDTF</sequence>
<dbReference type="SUPFAM" id="SSF53098">
    <property type="entry name" value="Ribonuclease H-like"/>
    <property type="match status" value="1"/>
</dbReference>
<dbReference type="GO" id="GO:0004803">
    <property type="term" value="F:transposase activity"/>
    <property type="evidence" value="ECO:0007669"/>
    <property type="project" value="TreeGrafter"/>
</dbReference>
<name>A0A5J4SD95_9ZZZZ</name>
<dbReference type="InterPro" id="IPR051917">
    <property type="entry name" value="Transposase-Integrase"/>
</dbReference>
<evidence type="ECO:0000259" key="1">
    <source>
        <dbReference type="PROSITE" id="PS50994"/>
    </source>
</evidence>
<dbReference type="InterPro" id="IPR053392">
    <property type="entry name" value="Transposase_IS30-like"/>
</dbReference>
<organism evidence="2">
    <name type="scientific">termite gut metagenome</name>
    <dbReference type="NCBI Taxonomy" id="433724"/>
    <lineage>
        <taxon>unclassified sequences</taxon>
        <taxon>metagenomes</taxon>
        <taxon>organismal metagenomes</taxon>
    </lineage>
</organism>
<feature type="domain" description="Integrase catalytic" evidence="1">
    <location>
        <begin position="154"/>
        <end position="309"/>
    </location>
</feature>
<dbReference type="PANTHER" id="PTHR10948:SF23">
    <property type="entry name" value="TRANSPOSASE INSI FOR INSERTION SEQUENCE ELEMENT IS30A-RELATED"/>
    <property type="match status" value="1"/>
</dbReference>
<dbReference type="InterPro" id="IPR001584">
    <property type="entry name" value="Integrase_cat-core"/>
</dbReference>
<dbReference type="AlphaFoldDB" id="A0A5J4SD95"/>
<reference evidence="2" key="1">
    <citation type="submission" date="2019-03" db="EMBL/GenBank/DDBJ databases">
        <title>Single cell metagenomics reveals metabolic interactions within the superorganism composed of flagellate Streblomastix strix and complex community of Bacteroidetes bacteria on its surface.</title>
        <authorList>
            <person name="Treitli S.C."/>
            <person name="Kolisko M."/>
            <person name="Husnik F."/>
            <person name="Keeling P."/>
            <person name="Hampl V."/>
        </authorList>
    </citation>
    <scope>NUCLEOTIDE SEQUENCE</scope>
    <source>
        <strain evidence="2">STM</strain>
    </source>
</reference>
<dbReference type="PROSITE" id="PS50994">
    <property type="entry name" value="INTEGRASE"/>
    <property type="match status" value="1"/>
</dbReference>
<dbReference type="EMBL" id="SNRY01000271">
    <property type="protein sequence ID" value="KAA6343405.1"/>
    <property type="molecule type" value="Genomic_DNA"/>
</dbReference>
<proteinExistence type="predicted"/>
<gene>
    <name evidence="2" type="ORF">EZS27_008887</name>
</gene>
<evidence type="ECO:0000313" key="2">
    <source>
        <dbReference type="EMBL" id="KAA6343405.1"/>
    </source>
</evidence>
<dbReference type="GO" id="GO:0003676">
    <property type="term" value="F:nucleic acid binding"/>
    <property type="evidence" value="ECO:0007669"/>
    <property type="project" value="InterPro"/>
</dbReference>
<protein>
    <recommendedName>
        <fullName evidence="1">Integrase catalytic domain-containing protein</fullName>
    </recommendedName>
</protein>